<keyword evidence="3" id="KW-1185">Reference proteome</keyword>
<protein>
    <submittedName>
        <fullName evidence="2">Uncharacterized protein</fullName>
    </submittedName>
</protein>
<proteinExistence type="predicted"/>
<sequence>MAPTGMGGSRAAQKRAEPPLRFSRFSRPLVCTAEAPRPARFPCFLESRVDRLSSRFSTTSTQDEGSLGNSAVGSEDRSAVLGGPSRENSGAGSAAVLPDPISGDPAAPGGQLAVRKMVDHYAARTDAGRSVYIDRLDFLRYGPASDCRYSETINESTNGCHAPRLRKLTIITIHVVGNRRASNKFRGTFTLTFLYQILTTSTKVPPKERHNIGLRTGKLTRGFCRPFVKDDPTLLKGASKRPMKAVRDRCLQIEDRKFCFSPSFYS</sequence>
<name>A0A6H5HMU7_9HEMI</name>
<gene>
    <name evidence="2" type="ORF">NTEN_LOCUS22889</name>
</gene>
<evidence type="ECO:0000313" key="2">
    <source>
        <dbReference type="EMBL" id="CAB0019177.1"/>
    </source>
</evidence>
<reference evidence="2 3" key="1">
    <citation type="submission" date="2020-02" db="EMBL/GenBank/DDBJ databases">
        <authorList>
            <person name="Ferguson B K."/>
        </authorList>
    </citation>
    <scope>NUCLEOTIDE SEQUENCE [LARGE SCALE GENOMIC DNA]</scope>
</reference>
<feature type="compositionally biased region" description="Polar residues" evidence="1">
    <location>
        <begin position="54"/>
        <end position="72"/>
    </location>
</feature>
<dbReference type="Proteomes" id="UP000479000">
    <property type="component" value="Unassembled WGS sequence"/>
</dbReference>
<evidence type="ECO:0000256" key="1">
    <source>
        <dbReference type="SAM" id="MobiDB-lite"/>
    </source>
</evidence>
<feature type="region of interest" description="Disordered" evidence="1">
    <location>
        <begin position="54"/>
        <end position="108"/>
    </location>
</feature>
<evidence type="ECO:0000313" key="3">
    <source>
        <dbReference type="Proteomes" id="UP000479000"/>
    </source>
</evidence>
<organism evidence="2 3">
    <name type="scientific">Nesidiocoris tenuis</name>
    <dbReference type="NCBI Taxonomy" id="355587"/>
    <lineage>
        <taxon>Eukaryota</taxon>
        <taxon>Metazoa</taxon>
        <taxon>Ecdysozoa</taxon>
        <taxon>Arthropoda</taxon>
        <taxon>Hexapoda</taxon>
        <taxon>Insecta</taxon>
        <taxon>Pterygota</taxon>
        <taxon>Neoptera</taxon>
        <taxon>Paraneoptera</taxon>
        <taxon>Hemiptera</taxon>
        <taxon>Heteroptera</taxon>
        <taxon>Panheteroptera</taxon>
        <taxon>Cimicomorpha</taxon>
        <taxon>Miridae</taxon>
        <taxon>Dicyphina</taxon>
        <taxon>Nesidiocoris</taxon>
    </lineage>
</organism>
<dbReference type="AlphaFoldDB" id="A0A6H5HMU7"/>
<accession>A0A6H5HMU7</accession>
<dbReference type="EMBL" id="CADCXU010033869">
    <property type="protein sequence ID" value="CAB0019177.1"/>
    <property type="molecule type" value="Genomic_DNA"/>
</dbReference>